<feature type="compositionally biased region" description="Pro residues" evidence="1">
    <location>
        <begin position="132"/>
        <end position="145"/>
    </location>
</feature>
<protein>
    <submittedName>
        <fullName evidence="2">Uncharacterized protein</fullName>
    </submittedName>
</protein>
<proteinExistence type="predicted"/>
<reference evidence="2 3" key="1">
    <citation type="submission" date="2024-09" db="EMBL/GenBank/DDBJ databases">
        <title>Chromosome-scale assembly of Riccia sorocarpa.</title>
        <authorList>
            <person name="Paukszto L."/>
        </authorList>
    </citation>
    <scope>NUCLEOTIDE SEQUENCE [LARGE SCALE GENOMIC DNA]</scope>
    <source>
        <strain evidence="2">LP-2024</strain>
        <tissue evidence="2">Aerial parts of the thallus</tissue>
    </source>
</reference>
<dbReference type="AlphaFoldDB" id="A0ABD3GHK7"/>
<evidence type="ECO:0000313" key="3">
    <source>
        <dbReference type="Proteomes" id="UP001633002"/>
    </source>
</evidence>
<gene>
    <name evidence="2" type="ORF">R1sor_027518</name>
</gene>
<dbReference type="EMBL" id="JBJQOH010000008">
    <property type="protein sequence ID" value="KAL3677570.1"/>
    <property type="molecule type" value="Genomic_DNA"/>
</dbReference>
<evidence type="ECO:0000313" key="2">
    <source>
        <dbReference type="EMBL" id="KAL3677570.1"/>
    </source>
</evidence>
<dbReference type="Proteomes" id="UP001633002">
    <property type="component" value="Unassembled WGS sequence"/>
</dbReference>
<name>A0ABD3GHK7_9MARC</name>
<comment type="caution">
    <text evidence="2">The sequence shown here is derived from an EMBL/GenBank/DDBJ whole genome shotgun (WGS) entry which is preliminary data.</text>
</comment>
<sequence length="145" mass="16645">MDRMSKRDILDYVETLEIGDLCDVYETFVEDSYDYMDPDLADIIEHIEYLLLTCGDLVIHSAILENHPDGYEPTTTHRYRSSTTARPLVITTRQKETEDALKELEQILFSTGDKVIRDAILEHYPDGYPTERPIPTPPPSPPSDE</sequence>
<organism evidence="2 3">
    <name type="scientific">Riccia sorocarpa</name>
    <dbReference type="NCBI Taxonomy" id="122646"/>
    <lineage>
        <taxon>Eukaryota</taxon>
        <taxon>Viridiplantae</taxon>
        <taxon>Streptophyta</taxon>
        <taxon>Embryophyta</taxon>
        <taxon>Marchantiophyta</taxon>
        <taxon>Marchantiopsida</taxon>
        <taxon>Marchantiidae</taxon>
        <taxon>Marchantiales</taxon>
        <taxon>Ricciaceae</taxon>
        <taxon>Riccia</taxon>
    </lineage>
</organism>
<feature type="region of interest" description="Disordered" evidence="1">
    <location>
        <begin position="125"/>
        <end position="145"/>
    </location>
</feature>
<accession>A0ABD3GHK7</accession>
<keyword evidence="3" id="KW-1185">Reference proteome</keyword>
<evidence type="ECO:0000256" key="1">
    <source>
        <dbReference type="SAM" id="MobiDB-lite"/>
    </source>
</evidence>